<sequence>MNPKTVCSKVLPSPPKPVYLPSGIQWLSGEGCGSWFYIEALKDGFIISRYSPEGKLECSGLFRQVSGPTFKIDSSYSFTYMSHCAEINIRQDNQKLTFKSRN</sequence>
<proteinExistence type="predicted"/>
<dbReference type="InterPro" id="IPR046517">
    <property type="entry name" value="DUF6695"/>
</dbReference>
<dbReference type="Proteomes" id="UP001239265">
    <property type="component" value="Unassembled WGS sequence"/>
</dbReference>
<dbReference type="AlphaFoldDB" id="A0ABD5B839"/>
<name>A0ABD5B839_ELIMR</name>
<dbReference type="RefSeq" id="WP_309047067.1">
    <property type="nucleotide sequence ID" value="NZ_JAUCQJ010000004.1"/>
</dbReference>
<reference evidence="2 3" key="1">
    <citation type="submission" date="2023-06" db="EMBL/GenBank/DDBJ databases">
        <title>Nosocomial Elizabethkingia miricola genome.</title>
        <authorList>
            <person name="Morgado S."/>
            <person name="Fonseca E."/>
            <person name="Freitas F."/>
            <person name="Vicente A.C."/>
        </authorList>
    </citation>
    <scope>NUCLEOTIDE SEQUENCE [LARGE SCALE GENOMIC DNA]</scope>
    <source>
        <strain evidence="2 3">EM15</strain>
    </source>
</reference>
<evidence type="ECO:0000313" key="2">
    <source>
        <dbReference type="EMBL" id="MDQ8750064.1"/>
    </source>
</evidence>
<evidence type="ECO:0000313" key="3">
    <source>
        <dbReference type="Proteomes" id="UP001239265"/>
    </source>
</evidence>
<evidence type="ECO:0000259" key="1">
    <source>
        <dbReference type="Pfam" id="PF20405"/>
    </source>
</evidence>
<comment type="caution">
    <text evidence="2">The sequence shown here is derived from an EMBL/GenBank/DDBJ whole genome shotgun (WGS) entry which is preliminary data.</text>
</comment>
<feature type="domain" description="DUF6695" evidence="1">
    <location>
        <begin position="25"/>
        <end position="100"/>
    </location>
</feature>
<dbReference type="EMBL" id="JAUCQJ010000004">
    <property type="protein sequence ID" value="MDQ8750064.1"/>
    <property type="molecule type" value="Genomic_DNA"/>
</dbReference>
<dbReference type="Pfam" id="PF20405">
    <property type="entry name" value="DUF6695"/>
    <property type="match status" value="1"/>
</dbReference>
<gene>
    <name evidence="2" type="ORF">QT385_15530</name>
</gene>
<accession>A0ABD5B839</accession>
<protein>
    <recommendedName>
        <fullName evidence="1">DUF6695 domain-containing protein</fullName>
    </recommendedName>
</protein>
<organism evidence="2 3">
    <name type="scientific">Elizabethkingia miricola</name>
    <name type="common">Chryseobacterium miricola</name>
    <dbReference type="NCBI Taxonomy" id="172045"/>
    <lineage>
        <taxon>Bacteria</taxon>
        <taxon>Pseudomonadati</taxon>
        <taxon>Bacteroidota</taxon>
        <taxon>Flavobacteriia</taxon>
        <taxon>Flavobacteriales</taxon>
        <taxon>Weeksellaceae</taxon>
        <taxon>Elizabethkingia</taxon>
    </lineage>
</organism>